<evidence type="ECO:0000256" key="1">
    <source>
        <dbReference type="SAM" id="MobiDB-lite"/>
    </source>
</evidence>
<accession>A0A6L5YSA5</accession>
<dbReference type="PROSITE" id="PS51257">
    <property type="entry name" value="PROKAR_LIPOPROTEIN"/>
    <property type="match status" value="1"/>
</dbReference>
<dbReference type="SMART" id="SM00909">
    <property type="entry name" value="Germane"/>
    <property type="match status" value="2"/>
</dbReference>
<protein>
    <submittedName>
        <fullName evidence="3">GerMN domain-containing protein</fullName>
    </submittedName>
</protein>
<dbReference type="Pfam" id="PF10646">
    <property type="entry name" value="Germane"/>
    <property type="match status" value="2"/>
</dbReference>
<dbReference type="AlphaFoldDB" id="A0A6L5YSA5"/>
<feature type="domain" description="GerMN" evidence="2">
    <location>
        <begin position="59"/>
        <end position="144"/>
    </location>
</feature>
<organism evidence="3 4">
    <name type="scientific">Roseburia porci</name>
    <dbReference type="NCBI Taxonomy" id="2605790"/>
    <lineage>
        <taxon>Bacteria</taxon>
        <taxon>Bacillati</taxon>
        <taxon>Bacillota</taxon>
        <taxon>Clostridia</taxon>
        <taxon>Lachnospirales</taxon>
        <taxon>Lachnospiraceae</taxon>
        <taxon>Roseburia</taxon>
    </lineage>
</organism>
<dbReference type="Proteomes" id="UP000474024">
    <property type="component" value="Unassembled WGS sequence"/>
</dbReference>
<evidence type="ECO:0000313" key="4">
    <source>
        <dbReference type="Proteomes" id="UP000474024"/>
    </source>
</evidence>
<gene>
    <name evidence="3" type="ORF">FYJ75_07355</name>
</gene>
<feature type="region of interest" description="Disordered" evidence="1">
    <location>
        <begin position="304"/>
        <end position="327"/>
    </location>
</feature>
<reference evidence="3 4" key="1">
    <citation type="submission" date="2019-08" db="EMBL/GenBank/DDBJ databases">
        <title>In-depth cultivation of the pig gut microbiome towards novel bacterial diversity and tailored functional studies.</title>
        <authorList>
            <person name="Wylensek D."/>
            <person name="Hitch T.C.A."/>
            <person name="Clavel T."/>
        </authorList>
    </citation>
    <scope>NUCLEOTIDE SEQUENCE [LARGE SCALE GENOMIC DNA]</scope>
    <source>
        <strain evidence="3 4">MUC/MUC-530-WT-4D</strain>
    </source>
</reference>
<sequence>MKKMISISLILAMLVSMILGGCAGNKKSGGIQLFYLNMDVTKIVPVDYELKASDTEGQIEELLDKLASDPEENDIRRVIPKDVSVQGYDYNGYLLTVDFSEEYHDMSPTEEVLSRAAIVRTLLQIKGISYVAFTVNSEYLQDAEGKVVGGMNNESFVENPGEQINTSLTTTLTLYFASSDGTQLEKENRVVHYSSNISMEKLVMEQLLEGPKTKGLQSAIPSETKLITISVVDGICYVNLDDAFKNQNAEISEAVVLYSIVDSLTELQTVNKVQISINGDTKGKCRYTYDLSNMYTADQSIVVQDTQEETSQPEAGTEETQITTGGK</sequence>
<evidence type="ECO:0000259" key="2">
    <source>
        <dbReference type="SMART" id="SM00909"/>
    </source>
</evidence>
<feature type="domain" description="GerMN" evidence="2">
    <location>
        <begin position="200"/>
        <end position="286"/>
    </location>
</feature>
<keyword evidence="4" id="KW-1185">Reference proteome</keyword>
<evidence type="ECO:0000313" key="3">
    <source>
        <dbReference type="EMBL" id="MST74849.1"/>
    </source>
</evidence>
<dbReference type="InterPro" id="IPR019606">
    <property type="entry name" value="GerMN"/>
</dbReference>
<proteinExistence type="predicted"/>
<dbReference type="RefSeq" id="WP_154429815.1">
    <property type="nucleotide sequence ID" value="NZ_VUNI01000010.1"/>
</dbReference>
<comment type="caution">
    <text evidence="3">The sequence shown here is derived from an EMBL/GenBank/DDBJ whole genome shotgun (WGS) entry which is preliminary data.</text>
</comment>
<name>A0A6L5YSA5_9FIRM</name>
<dbReference type="EMBL" id="VUNI01000010">
    <property type="protein sequence ID" value="MST74849.1"/>
    <property type="molecule type" value="Genomic_DNA"/>
</dbReference>